<keyword evidence="5" id="KW-1185">Reference proteome</keyword>
<evidence type="ECO:0000313" key="5">
    <source>
        <dbReference type="Proteomes" id="UP001642482"/>
    </source>
</evidence>
<proteinExistence type="predicted"/>
<dbReference type="EMBL" id="CAWUHD010000005">
    <property type="protein sequence ID" value="CAK7210551.1"/>
    <property type="molecule type" value="Genomic_DNA"/>
</dbReference>
<dbReference type="PANTHER" id="PTHR24305:SF156">
    <property type="entry name" value="P450, PUTATIVE (EUROFUNG)-RELATED"/>
    <property type="match status" value="1"/>
</dbReference>
<evidence type="ECO:0000313" key="4">
    <source>
        <dbReference type="EMBL" id="CAK7210551.1"/>
    </source>
</evidence>
<evidence type="ECO:0000256" key="1">
    <source>
        <dbReference type="ARBA" id="ARBA00022617"/>
    </source>
</evidence>
<dbReference type="InterPro" id="IPR001128">
    <property type="entry name" value="Cyt_P450"/>
</dbReference>
<reference evidence="4 5" key="1">
    <citation type="submission" date="2024-01" db="EMBL/GenBank/DDBJ databases">
        <authorList>
            <person name="Allen C."/>
            <person name="Tagirdzhanova G."/>
        </authorList>
    </citation>
    <scope>NUCLEOTIDE SEQUENCE [LARGE SCALE GENOMIC DNA]</scope>
</reference>
<evidence type="ECO:0000256" key="3">
    <source>
        <dbReference type="ARBA" id="ARBA00023004"/>
    </source>
</evidence>
<dbReference type="PANTHER" id="PTHR24305">
    <property type="entry name" value="CYTOCHROME P450"/>
    <property type="match status" value="1"/>
</dbReference>
<keyword evidence="2" id="KW-0479">Metal-binding</keyword>
<dbReference type="InterPro" id="IPR036396">
    <property type="entry name" value="Cyt_P450_sf"/>
</dbReference>
<gene>
    <name evidence="4" type="ORF">SEUCBS140593_000864</name>
</gene>
<dbReference type="Pfam" id="PF00067">
    <property type="entry name" value="p450"/>
    <property type="match status" value="1"/>
</dbReference>
<evidence type="ECO:0000256" key="2">
    <source>
        <dbReference type="ARBA" id="ARBA00022723"/>
    </source>
</evidence>
<sequence length="486" mass="53762">MVLLSSLPLGWLATGVAVAILLRVTFFLYRALIAHPLAHVPRAGLLAPVHRLAWAFPHELRGTITLDLPKLHAKFGPLVQIGPAEVSFYSLDAYDVIHKAGSKFSKDPRVYGGFVQDGHPALFSITDPGEHPKRRRLMGQLYNRSKVPLLEELMLHHIEHWTRCVVQSSQAVDLPVACRALESDIISDFSFGTTVGAIEAWASGSELAMVAKNDELSSWMPIWAHKSYDTFMRSKDKSTTETTAAYPNLIGTLVRSGLSPLTALAEAKENMGPGTDTTSASLAHILWALAHNASFQDELFQDLQSISFSTDMTSLEGVPRLRACVKEGVRWAGAAAAMLPRVVPPGGVKLHGMFLPEGTVVTSSPIWYLRDTTAFPNPDEFNPYRWLTPDASGLRVDALRDKYYIPFSKGAYVFAYYELYLSVSQVVKQFRISVPSDGTASPALRARPTDGRWQPVSLPQRKEWVAAVVTDDLRVTMTPRTKEERH</sequence>
<evidence type="ECO:0008006" key="6">
    <source>
        <dbReference type="Google" id="ProtNLM"/>
    </source>
</evidence>
<comment type="caution">
    <text evidence="4">The sequence shown here is derived from an EMBL/GenBank/DDBJ whole genome shotgun (WGS) entry which is preliminary data.</text>
</comment>
<dbReference type="Proteomes" id="UP001642482">
    <property type="component" value="Unassembled WGS sequence"/>
</dbReference>
<organism evidence="4 5">
    <name type="scientific">Sporothrix eucalyptigena</name>
    <dbReference type="NCBI Taxonomy" id="1812306"/>
    <lineage>
        <taxon>Eukaryota</taxon>
        <taxon>Fungi</taxon>
        <taxon>Dikarya</taxon>
        <taxon>Ascomycota</taxon>
        <taxon>Pezizomycotina</taxon>
        <taxon>Sordariomycetes</taxon>
        <taxon>Sordariomycetidae</taxon>
        <taxon>Ophiostomatales</taxon>
        <taxon>Ophiostomataceae</taxon>
        <taxon>Sporothrix</taxon>
    </lineage>
</organism>
<accession>A0ABP0ATG8</accession>
<name>A0ABP0ATG8_9PEZI</name>
<keyword evidence="1" id="KW-0349">Heme</keyword>
<dbReference type="InterPro" id="IPR050121">
    <property type="entry name" value="Cytochrome_P450_monoxygenase"/>
</dbReference>
<protein>
    <recommendedName>
        <fullName evidence="6">Cytochrome P450</fullName>
    </recommendedName>
</protein>
<keyword evidence="3" id="KW-0408">Iron</keyword>
<dbReference type="SUPFAM" id="SSF48264">
    <property type="entry name" value="Cytochrome P450"/>
    <property type="match status" value="1"/>
</dbReference>
<dbReference type="Gene3D" id="1.10.630.10">
    <property type="entry name" value="Cytochrome P450"/>
    <property type="match status" value="1"/>
</dbReference>